<evidence type="ECO:0000256" key="11">
    <source>
        <dbReference type="ARBA" id="ARBA00022989"/>
    </source>
</evidence>
<keyword evidence="13" id="KW-0472">Membrane</keyword>
<dbReference type="Proteomes" id="UP000183947">
    <property type="component" value="Unassembled WGS sequence"/>
</dbReference>
<dbReference type="Pfam" id="PF13426">
    <property type="entry name" value="PAS_9"/>
    <property type="match status" value="1"/>
</dbReference>
<keyword evidence="25" id="KW-1185">Reference proteome</keyword>
<feature type="domain" description="PAC" evidence="22">
    <location>
        <begin position="639"/>
        <end position="691"/>
    </location>
</feature>
<reference evidence="25" key="1">
    <citation type="submission" date="2016-11" db="EMBL/GenBank/DDBJ databases">
        <authorList>
            <person name="Varghese N."/>
            <person name="Submissions S."/>
        </authorList>
    </citation>
    <scope>NUCLEOTIDE SEQUENCE [LARGE SCALE GENOMIC DNA]</scope>
    <source>
        <strain evidence="25">DSM 18569</strain>
    </source>
</reference>
<dbReference type="Pfam" id="PF00989">
    <property type="entry name" value="PAS"/>
    <property type="match status" value="1"/>
</dbReference>
<dbReference type="InterPro" id="IPR036097">
    <property type="entry name" value="HisK_dim/P_sf"/>
</dbReference>
<feature type="modified residue" description="Phosphohistidine" evidence="16">
    <location>
        <position position="1132"/>
    </location>
</feature>
<evidence type="ECO:0000256" key="2">
    <source>
        <dbReference type="ARBA" id="ARBA00004651"/>
    </source>
</evidence>
<keyword evidence="12" id="KW-0902">Two-component regulatory system</keyword>
<evidence type="ECO:0000256" key="15">
    <source>
        <dbReference type="ARBA" id="ARBA00068150"/>
    </source>
</evidence>
<evidence type="ECO:0000256" key="6">
    <source>
        <dbReference type="ARBA" id="ARBA00022679"/>
    </source>
</evidence>
<dbReference type="FunFam" id="1.10.287.130:FF:000002">
    <property type="entry name" value="Two-component osmosensing histidine kinase"/>
    <property type="match status" value="1"/>
</dbReference>
<evidence type="ECO:0000259" key="19">
    <source>
        <dbReference type="PROSITE" id="PS50109"/>
    </source>
</evidence>
<feature type="modified residue" description="4-aspartylphosphate" evidence="17">
    <location>
        <position position="1005"/>
    </location>
</feature>
<dbReference type="Pfam" id="PF08448">
    <property type="entry name" value="PAS_4"/>
    <property type="match status" value="1"/>
</dbReference>
<feature type="domain" description="Response regulatory" evidence="20">
    <location>
        <begin position="956"/>
        <end position="1070"/>
    </location>
</feature>
<dbReference type="GO" id="GO:0005886">
    <property type="term" value="C:plasma membrane"/>
    <property type="evidence" value="ECO:0007669"/>
    <property type="project" value="UniProtKB-SubCell"/>
</dbReference>
<dbReference type="InterPro" id="IPR000014">
    <property type="entry name" value="PAS"/>
</dbReference>
<dbReference type="SMART" id="SM00448">
    <property type="entry name" value="REC"/>
    <property type="match status" value="1"/>
</dbReference>
<dbReference type="InterPro" id="IPR001610">
    <property type="entry name" value="PAC"/>
</dbReference>
<evidence type="ECO:0000313" key="25">
    <source>
        <dbReference type="Proteomes" id="UP000183947"/>
    </source>
</evidence>
<dbReference type="InterPro" id="IPR008207">
    <property type="entry name" value="Sig_transdc_His_kin_Hpt_dom"/>
</dbReference>
<dbReference type="InterPro" id="IPR036890">
    <property type="entry name" value="HATPase_C_sf"/>
</dbReference>
<evidence type="ECO:0000259" key="23">
    <source>
        <dbReference type="PROSITE" id="PS50894"/>
    </source>
</evidence>
<dbReference type="InterPro" id="IPR001789">
    <property type="entry name" value="Sig_transdc_resp-reg_receiver"/>
</dbReference>
<comment type="subunit">
    <text evidence="14">At low DSF concentrations, interacts with RpfF.</text>
</comment>
<dbReference type="CDD" id="cd00130">
    <property type="entry name" value="PAS"/>
    <property type="match status" value="4"/>
</dbReference>
<evidence type="ECO:0000259" key="20">
    <source>
        <dbReference type="PROSITE" id="PS50110"/>
    </source>
</evidence>
<comment type="subcellular location">
    <subcellularLocation>
        <location evidence="2">Cell membrane</location>
        <topology evidence="2">Multi-pass membrane protein</topology>
    </subcellularLocation>
</comment>
<dbReference type="Pfam" id="PF02518">
    <property type="entry name" value="HATPase_c"/>
    <property type="match status" value="1"/>
</dbReference>
<dbReference type="InterPro" id="IPR003594">
    <property type="entry name" value="HATPase_dom"/>
</dbReference>
<dbReference type="NCBIfam" id="TIGR00229">
    <property type="entry name" value="sensory_box"/>
    <property type="match status" value="2"/>
</dbReference>
<comment type="catalytic activity">
    <reaction evidence="1">
        <text>ATP + protein L-histidine = ADP + protein N-phospho-L-histidine.</text>
        <dbReference type="EC" id="2.7.13.3"/>
    </reaction>
</comment>
<feature type="domain" description="PAS" evidence="21">
    <location>
        <begin position="52"/>
        <end position="97"/>
    </location>
</feature>
<sequence>MEREEENFEALKAENARLQETIARQQAELDLLRTRPLPPLPAALSARPGLEYLAPLVRLLENVFSSVLLTDPQSHILWLNQGFMRLCGCTLDDIAGRLIKDALPHYWPDEPTAAYVEQCRAQSLPYEFEGPNPNQKSPVRWMRVKAQPLLNAQGQALLYISMVEDATEQHVARQALFENEQRFRKLIEKAPGALYEWRENYDGTYYATYASPKFRELFGISPDEVLRIPEYIYPDDREQWRRSVEEANRQRIPWEFEARMLVPGQPLRWWRAYALVSDQDDNGLVYRGIMHETTAAVVAQELVQASNQRWRTAMEGVGNHTWEYNLHTQQLLISQKYRDLLGHVPGTNTQSAVLPYLANIRAEDWQASEQAFQAYANGETDLYSVIYQLTDAQGEAIRILARGLITEHDEHGHPLILTGTYTDITEITKANRAREASALRLASTIASLQGAVLLEDENMKIILANEAFCRMFQLPHPPEQLVGADCRELAQQAYVAFCDEQGFLRRVDSIREQRLTVKEETLTLKDGRVFSRDATPIYVQDEYIGFLWKYEDITERTTEAVALRRREEKYRSILENLRLGLLEINVEKQIVFVNQSYCDISGYRADELLNAPMSIIKPAEGSQHVPQEKWALRAAGVADTYEVPINTKAGDIKWLIVSGAPLYNDEKQYIGSIAAHLDITHQKELEIKLREAKQLAEESAQAKELFLANMSHEIRTPMNAILGMSQLLAKTPLSGQQNEYLHAIATSAGNLLVIINDVLDQSKIEAGKMTIEHIGFDVRQVCRQVEKTLQYKAEDKGLSLQVHVSPTIPPVLLGDPHRITQVLLNLAGNAIKFTEQGTVRISCEALSRTDTELEVEFRIRDTGIGISPEYQASLFQNFSQQDASVSRKFGGTGLGLSISRKLVLLMGGQIRLESELGHGTTSIFSLRLPVGSPAHLPRPELLASPIDLREALRGRRVLLAEDNEYNRLLAKSFLEQAGMQVQEAENGALAVAALQQHAFDVVLMDVQMPVLNGLDATRQLRKQGILTPIIGLTANAIKGDNEKCLAAGMNDYLSKPFLEIQLLTILHEWLPTPTGPTSPLYQLSGLREMAGQDEQFVAFMVSTFLKSGAKTLANLRAGLAHHDLNALKEAAHEIRPSLAHLQVQTLLPLFTQLENWPNDLHRPALAALVEEIERRLGQVLQQMRQDYGAAEGGSSANQ</sequence>
<dbReference type="InterPro" id="IPR003661">
    <property type="entry name" value="HisK_dim/P_dom"/>
</dbReference>
<dbReference type="SMART" id="SM00091">
    <property type="entry name" value="PAS"/>
    <property type="match status" value="5"/>
</dbReference>
<dbReference type="GO" id="GO:0006355">
    <property type="term" value="P:regulation of DNA-templated transcription"/>
    <property type="evidence" value="ECO:0007669"/>
    <property type="project" value="InterPro"/>
</dbReference>
<evidence type="ECO:0000256" key="1">
    <source>
        <dbReference type="ARBA" id="ARBA00000085"/>
    </source>
</evidence>
<dbReference type="GO" id="GO:0000155">
    <property type="term" value="F:phosphorelay sensor kinase activity"/>
    <property type="evidence" value="ECO:0007669"/>
    <property type="project" value="InterPro"/>
</dbReference>
<keyword evidence="7" id="KW-0812">Transmembrane</keyword>
<dbReference type="InterPro" id="IPR011006">
    <property type="entry name" value="CheY-like_superfamily"/>
</dbReference>
<dbReference type="SUPFAM" id="SSF47226">
    <property type="entry name" value="Histidine-containing phosphotransfer domain, HPT domain"/>
    <property type="match status" value="1"/>
</dbReference>
<keyword evidence="5 17" id="KW-0597">Phosphoprotein</keyword>
<feature type="domain" description="Histidine kinase" evidence="19">
    <location>
        <begin position="709"/>
        <end position="932"/>
    </location>
</feature>
<dbReference type="Gene3D" id="3.30.450.20">
    <property type="entry name" value="PAS domain"/>
    <property type="match status" value="5"/>
</dbReference>
<dbReference type="InterPro" id="IPR013656">
    <property type="entry name" value="PAS_4"/>
</dbReference>
<dbReference type="STRING" id="1121959.SAMN02746009_02102"/>
<evidence type="ECO:0000256" key="14">
    <source>
        <dbReference type="ARBA" id="ARBA00064003"/>
    </source>
</evidence>
<dbReference type="Pfam" id="PF08447">
    <property type="entry name" value="PAS_3"/>
    <property type="match status" value="1"/>
</dbReference>
<dbReference type="SMART" id="SM00086">
    <property type="entry name" value="PAC"/>
    <property type="match status" value="3"/>
</dbReference>
<dbReference type="PROSITE" id="PS50110">
    <property type="entry name" value="RESPONSE_REGULATORY"/>
    <property type="match status" value="1"/>
</dbReference>
<dbReference type="SUPFAM" id="SSF47384">
    <property type="entry name" value="Homodimeric domain of signal transducing histidine kinase"/>
    <property type="match status" value="1"/>
</dbReference>
<evidence type="ECO:0000256" key="10">
    <source>
        <dbReference type="ARBA" id="ARBA00022840"/>
    </source>
</evidence>
<proteinExistence type="predicted"/>
<dbReference type="SMART" id="SM00388">
    <property type="entry name" value="HisKA"/>
    <property type="match status" value="1"/>
</dbReference>
<keyword evidence="9" id="KW-0418">Kinase</keyword>
<dbReference type="OrthoDB" id="9797097at2"/>
<dbReference type="SUPFAM" id="SSF55874">
    <property type="entry name" value="ATPase domain of HSP90 chaperone/DNA topoisomerase II/histidine kinase"/>
    <property type="match status" value="1"/>
</dbReference>
<dbReference type="PROSITE" id="PS50112">
    <property type="entry name" value="PAS"/>
    <property type="match status" value="3"/>
</dbReference>
<dbReference type="Gene3D" id="1.20.120.160">
    <property type="entry name" value="HPT domain"/>
    <property type="match status" value="1"/>
</dbReference>
<dbReference type="CDD" id="cd00082">
    <property type="entry name" value="HisKA"/>
    <property type="match status" value="1"/>
</dbReference>
<dbReference type="InterPro" id="IPR013767">
    <property type="entry name" value="PAS_fold"/>
</dbReference>
<keyword evidence="18" id="KW-0175">Coiled coil</keyword>
<evidence type="ECO:0000256" key="7">
    <source>
        <dbReference type="ARBA" id="ARBA00022692"/>
    </source>
</evidence>
<evidence type="ECO:0000256" key="3">
    <source>
        <dbReference type="ARBA" id="ARBA00012438"/>
    </source>
</evidence>
<dbReference type="PANTHER" id="PTHR45339">
    <property type="entry name" value="HYBRID SIGNAL TRANSDUCTION HISTIDINE KINASE J"/>
    <property type="match status" value="1"/>
</dbReference>
<dbReference type="InterPro" id="IPR004358">
    <property type="entry name" value="Sig_transdc_His_kin-like_C"/>
</dbReference>
<evidence type="ECO:0000256" key="13">
    <source>
        <dbReference type="ARBA" id="ARBA00023136"/>
    </source>
</evidence>
<dbReference type="InterPro" id="IPR005467">
    <property type="entry name" value="His_kinase_dom"/>
</dbReference>
<evidence type="ECO:0000256" key="16">
    <source>
        <dbReference type="PROSITE-ProRule" id="PRU00110"/>
    </source>
</evidence>
<dbReference type="AlphaFoldDB" id="A0A1M6XVS4"/>
<dbReference type="CDD" id="cd17546">
    <property type="entry name" value="REC_hyHK_CKI1_RcsC-like"/>
    <property type="match status" value="1"/>
</dbReference>
<feature type="domain" description="PAS" evidence="21">
    <location>
        <begin position="179"/>
        <end position="251"/>
    </location>
</feature>
<keyword evidence="10" id="KW-0067">ATP-binding</keyword>
<evidence type="ECO:0000256" key="8">
    <source>
        <dbReference type="ARBA" id="ARBA00022741"/>
    </source>
</evidence>
<evidence type="ECO:0000256" key="18">
    <source>
        <dbReference type="SAM" id="Coils"/>
    </source>
</evidence>
<feature type="domain" description="PAC" evidence="22">
    <location>
        <begin position="124"/>
        <end position="178"/>
    </location>
</feature>
<keyword evidence="11" id="KW-1133">Transmembrane helix</keyword>
<dbReference type="EMBL" id="FRAS01000010">
    <property type="protein sequence ID" value="SHL09963.1"/>
    <property type="molecule type" value="Genomic_DNA"/>
</dbReference>
<dbReference type="Gene3D" id="3.40.50.2300">
    <property type="match status" value="1"/>
</dbReference>
<dbReference type="SMART" id="SM00387">
    <property type="entry name" value="HATPase_c"/>
    <property type="match status" value="1"/>
</dbReference>
<name>A0A1M6XVS4_9BACT</name>
<keyword evidence="6" id="KW-0808">Transferase</keyword>
<dbReference type="RefSeq" id="WP_073284265.1">
    <property type="nucleotide sequence ID" value="NZ_FRAS01000010.1"/>
</dbReference>
<dbReference type="InterPro" id="IPR000700">
    <property type="entry name" value="PAS-assoc_C"/>
</dbReference>
<dbReference type="InterPro" id="IPR013655">
    <property type="entry name" value="PAS_fold_3"/>
</dbReference>
<dbReference type="PANTHER" id="PTHR45339:SF1">
    <property type="entry name" value="HYBRID SIGNAL TRANSDUCTION HISTIDINE KINASE J"/>
    <property type="match status" value="1"/>
</dbReference>
<evidence type="ECO:0000256" key="17">
    <source>
        <dbReference type="PROSITE-ProRule" id="PRU00169"/>
    </source>
</evidence>
<dbReference type="SUPFAM" id="SSF55785">
    <property type="entry name" value="PYP-like sensor domain (PAS domain)"/>
    <property type="match status" value="5"/>
</dbReference>
<evidence type="ECO:0000259" key="22">
    <source>
        <dbReference type="PROSITE" id="PS50113"/>
    </source>
</evidence>
<dbReference type="Pfam" id="PF00072">
    <property type="entry name" value="Response_reg"/>
    <property type="match status" value="1"/>
</dbReference>
<feature type="coiled-coil region" evidence="18">
    <location>
        <begin position="1"/>
        <end position="35"/>
    </location>
</feature>
<dbReference type="PRINTS" id="PR00344">
    <property type="entry name" value="BCTRLSENSOR"/>
</dbReference>
<accession>A0A1M6XVS4</accession>
<evidence type="ECO:0000256" key="12">
    <source>
        <dbReference type="ARBA" id="ARBA00023012"/>
    </source>
</evidence>
<keyword evidence="8" id="KW-0547">Nucleotide-binding</keyword>
<evidence type="ECO:0000259" key="21">
    <source>
        <dbReference type="PROSITE" id="PS50112"/>
    </source>
</evidence>
<dbReference type="PROSITE" id="PS50113">
    <property type="entry name" value="PAC"/>
    <property type="match status" value="2"/>
</dbReference>
<evidence type="ECO:0000256" key="5">
    <source>
        <dbReference type="ARBA" id="ARBA00022553"/>
    </source>
</evidence>
<dbReference type="GO" id="GO:0005524">
    <property type="term" value="F:ATP binding"/>
    <property type="evidence" value="ECO:0007669"/>
    <property type="project" value="UniProtKB-KW"/>
</dbReference>
<dbReference type="Gene3D" id="3.30.565.10">
    <property type="entry name" value="Histidine kinase-like ATPase, C-terminal domain"/>
    <property type="match status" value="1"/>
</dbReference>
<feature type="domain" description="HPt" evidence="23">
    <location>
        <begin position="1093"/>
        <end position="1190"/>
    </location>
</feature>
<dbReference type="Pfam" id="PF00512">
    <property type="entry name" value="HisKA"/>
    <property type="match status" value="1"/>
</dbReference>
<feature type="domain" description="PAS" evidence="21">
    <location>
        <begin position="566"/>
        <end position="618"/>
    </location>
</feature>
<dbReference type="Pfam" id="PF01627">
    <property type="entry name" value="Hpt"/>
    <property type="match status" value="1"/>
</dbReference>
<dbReference type="PROSITE" id="PS50109">
    <property type="entry name" value="HIS_KIN"/>
    <property type="match status" value="1"/>
</dbReference>
<dbReference type="FunFam" id="3.30.565.10:FF:000010">
    <property type="entry name" value="Sensor histidine kinase RcsC"/>
    <property type="match status" value="1"/>
</dbReference>
<dbReference type="EC" id="2.7.13.3" evidence="3"/>
<protein>
    <recommendedName>
        <fullName evidence="15">Sensory/regulatory protein RpfC</fullName>
        <ecNumber evidence="3">2.7.13.3</ecNumber>
    </recommendedName>
</protein>
<evidence type="ECO:0000256" key="4">
    <source>
        <dbReference type="ARBA" id="ARBA00022475"/>
    </source>
</evidence>
<gene>
    <name evidence="24" type="ORF">SAMN02746009_02102</name>
</gene>
<keyword evidence="4" id="KW-1003">Cell membrane</keyword>
<dbReference type="PROSITE" id="PS50894">
    <property type="entry name" value="HPT"/>
    <property type="match status" value="1"/>
</dbReference>
<dbReference type="InterPro" id="IPR036641">
    <property type="entry name" value="HPT_dom_sf"/>
</dbReference>
<dbReference type="InterPro" id="IPR035965">
    <property type="entry name" value="PAS-like_dom_sf"/>
</dbReference>
<evidence type="ECO:0000256" key="9">
    <source>
        <dbReference type="ARBA" id="ARBA00022777"/>
    </source>
</evidence>
<dbReference type="SUPFAM" id="SSF52172">
    <property type="entry name" value="CheY-like"/>
    <property type="match status" value="1"/>
</dbReference>
<evidence type="ECO:0000313" key="24">
    <source>
        <dbReference type="EMBL" id="SHL09963.1"/>
    </source>
</evidence>
<dbReference type="CDD" id="cd16922">
    <property type="entry name" value="HATPase_EvgS-ArcB-TorS-like"/>
    <property type="match status" value="1"/>
</dbReference>
<organism evidence="24 25">
    <name type="scientific">Hymenobacter psychrotolerans DSM 18569</name>
    <dbReference type="NCBI Taxonomy" id="1121959"/>
    <lineage>
        <taxon>Bacteria</taxon>
        <taxon>Pseudomonadati</taxon>
        <taxon>Bacteroidota</taxon>
        <taxon>Cytophagia</taxon>
        <taxon>Cytophagales</taxon>
        <taxon>Hymenobacteraceae</taxon>
        <taxon>Hymenobacter</taxon>
    </lineage>
</organism>
<dbReference type="Gene3D" id="1.10.287.130">
    <property type="match status" value="1"/>
</dbReference>